<dbReference type="EMBL" id="JABAFD010000015">
    <property type="protein sequence ID" value="NME11015.1"/>
    <property type="molecule type" value="Genomic_DNA"/>
</dbReference>
<evidence type="ECO:0000313" key="2">
    <source>
        <dbReference type="Proteomes" id="UP000573963"/>
    </source>
</evidence>
<gene>
    <name evidence="1" type="ORF">HF875_15895</name>
</gene>
<sequence length="125" mass="15100">MEEKHKEEYFNIIKEILGTESNISKSFDVLLNKIILNEFDSIDDYNYKLNLIKDILRYHNERTYLLQKILHDYLNLITFSNEFKDLNINDNTSKDNYINKNNLNNNLEELKIDDDYEIIDRCKVD</sequence>
<organism evidence="1 2">
    <name type="scientific">Paraclostridium bifermentans</name>
    <name type="common">Clostridium bifermentans</name>
    <dbReference type="NCBI Taxonomy" id="1490"/>
    <lineage>
        <taxon>Bacteria</taxon>
        <taxon>Bacillati</taxon>
        <taxon>Bacillota</taxon>
        <taxon>Clostridia</taxon>
        <taxon>Peptostreptococcales</taxon>
        <taxon>Peptostreptococcaceae</taxon>
        <taxon>Paraclostridium</taxon>
    </lineage>
</organism>
<name>A0AA44DNM7_PARBF</name>
<comment type="caution">
    <text evidence="1">The sequence shown here is derived from an EMBL/GenBank/DDBJ whole genome shotgun (WGS) entry which is preliminary data.</text>
</comment>
<proteinExistence type="predicted"/>
<dbReference type="AlphaFoldDB" id="A0AA44DNM7"/>
<reference evidence="1 2" key="1">
    <citation type="submission" date="2020-04" db="EMBL/GenBank/DDBJ databases">
        <authorList>
            <person name="Hitch T.C.A."/>
            <person name="Wylensek D."/>
            <person name="Clavel T."/>
        </authorList>
    </citation>
    <scope>NUCLEOTIDE SEQUENCE [LARGE SCALE GENOMIC DNA]</scope>
    <source>
        <strain evidence="1 2">Med78_4-601-WT-2</strain>
    </source>
</reference>
<evidence type="ECO:0000313" key="1">
    <source>
        <dbReference type="EMBL" id="NME11015.1"/>
    </source>
</evidence>
<protein>
    <submittedName>
        <fullName evidence="1">Uncharacterized protein</fullName>
    </submittedName>
</protein>
<accession>A0AA44DNM7</accession>
<dbReference type="RefSeq" id="WP_168932726.1">
    <property type="nucleotide sequence ID" value="NZ_JABAFD010000015.1"/>
</dbReference>
<dbReference type="Proteomes" id="UP000573963">
    <property type="component" value="Unassembled WGS sequence"/>
</dbReference>